<feature type="compositionally biased region" description="Basic residues" evidence="1">
    <location>
        <begin position="679"/>
        <end position="690"/>
    </location>
</feature>
<evidence type="ECO:0000256" key="1">
    <source>
        <dbReference type="SAM" id="MobiDB-lite"/>
    </source>
</evidence>
<comment type="caution">
    <text evidence="3">The sequence shown here is derived from an EMBL/GenBank/DDBJ whole genome shotgun (WGS) entry which is preliminary data.</text>
</comment>
<accession>A0AAN7PQG2</accession>
<dbReference type="InterPro" id="IPR003892">
    <property type="entry name" value="CUE"/>
</dbReference>
<feature type="region of interest" description="Disordered" evidence="1">
    <location>
        <begin position="619"/>
        <end position="641"/>
    </location>
</feature>
<reference evidence="4" key="1">
    <citation type="submission" date="2023-01" db="EMBL/GenBank/DDBJ databases">
        <title>Key to firefly adult light organ development and bioluminescence: homeobox transcription factors regulate luciferase expression and transportation to peroxisome.</title>
        <authorList>
            <person name="Fu X."/>
        </authorList>
    </citation>
    <scope>NUCLEOTIDE SEQUENCE [LARGE SCALE GENOMIC DNA]</scope>
</reference>
<dbReference type="GO" id="GO:0043130">
    <property type="term" value="F:ubiquitin binding"/>
    <property type="evidence" value="ECO:0007669"/>
    <property type="project" value="InterPro"/>
</dbReference>
<feature type="region of interest" description="Disordered" evidence="1">
    <location>
        <begin position="656"/>
        <end position="705"/>
    </location>
</feature>
<gene>
    <name evidence="3" type="ORF">RN001_013309</name>
</gene>
<sequence length="705" mass="82559">MDLICGNKSFFKNPNNLPLNELYFDYQKVIRLTKNDHTLEETVERLKSLSFSDEHYRVETVKRPALDKCWIDRKKYECYHRYDLHLPEEQNKGFMKNVTFLDNLRFLNECTYHQFWCYISYEPNIARVVKEFLHNAVPLHLVSHLSRPFLSLHLKIHSCIRDIYQRLLQFKVSIIHEHGLLSPEAVLILCYLYNPNEPQFVSDVIDFCLKKEDIFLRKVNELLKKIVDELDSFTHTSFHNQRVASVVEEKAFFLYEVASTLHQFLSACKFAVDVAFYAELPYCITYVYQKVYAETSELIDRDSNGHDWSNFKDLIKKWLALGKFEFVNLFHVFASYCLDSIINLRQVFNTKLHSTKQDEYVELYIGLISNALDNDLFVMAYDKTYPIREQFETFIDCVTNFDVQQSEYLLQSLNRITSEFSNEPELEICITATPKPEPLFNSKKYESIYQTLSQYLDKPNKKSTQLPRNVSLALEQYYELTKQLSGGDGFGQAVRPEQNEIDACVRAVLDVLPHLERDFVLSCLDEMDYNVNDVITRILSKDLSTTTSRPSTSKKGMYANANEMLNDKKEKESIKQLVLKASYSIDLDDEYDDRYQIGNAMNDSDDGESRIYRHLEEGKEVCDNDSTSSGEEEPAVPQRDTKLDFCADPSIMREMRERKYQNSRRVPSKTVEKTDDKPKHFRNTKPKYNKKSGAQWKRSKGMIPS</sequence>
<name>A0AAN7PQG2_9COLE</name>
<keyword evidence="4" id="KW-1185">Reference proteome</keyword>
<dbReference type="EMBL" id="JARPUR010000006">
    <property type="protein sequence ID" value="KAK4873949.1"/>
    <property type="molecule type" value="Genomic_DNA"/>
</dbReference>
<protein>
    <recommendedName>
        <fullName evidence="2">CUE domain-containing protein</fullName>
    </recommendedName>
</protein>
<dbReference type="PROSITE" id="PS51140">
    <property type="entry name" value="CUE"/>
    <property type="match status" value="1"/>
</dbReference>
<proteinExistence type="predicted"/>
<evidence type="ECO:0000313" key="4">
    <source>
        <dbReference type="Proteomes" id="UP001353858"/>
    </source>
</evidence>
<dbReference type="Proteomes" id="UP001353858">
    <property type="component" value="Unassembled WGS sequence"/>
</dbReference>
<evidence type="ECO:0000259" key="2">
    <source>
        <dbReference type="PROSITE" id="PS51140"/>
    </source>
</evidence>
<dbReference type="Gene3D" id="1.10.8.10">
    <property type="entry name" value="DNA helicase RuvA subunit, C-terminal domain"/>
    <property type="match status" value="1"/>
</dbReference>
<dbReference type="InterPro" id="IPR009060">
    <property type="entry name" value="UBA-like_sf"/>
</dbReference>
<evidence type="ECO:0000313" key="3">
    <source>
        <dbReference type="EMBL" id="KAK4873949.1"/>
    </source>
</evidence>
<dbReference type="AlphaFoldDB" id="A0AAN7PQG2"/>
<organism evidence="3 4">
    <name type="scientific">Aquatica leii</name>
    <dbReference type="NCBI Taxonomy" id="1421715"/>
    <lineage>
        <taxon>Eukaryota</taxon>
        <taxon>Metazoa</taxon>
        <taxon>Ecdysozoa</taxon>
        <taxon>Arthropoda</taxon>
        <taxon>Hexapoda</taxon>
        <taxon>Insecta</taxon>
        <taxon>Pterygota</taxon>
        <taxon>Neoptera</taxon>
        <taxon>Endopterygota</taxon>
        <taxon>Coleoptera</taxon>
        <taxon>Polyphaga</taxon>
        <taxon>Elateriformia</taxon>
        <taxon>Elateroidea</taxon>
        <taxon>Lampyridae</taxon>
        <taxon>Luciolinae</taxon>
        <taxon>Aquatica</taxon>
    </lineage>
</organism>
<feature type="domain" description="CUE" evidence="2">
    <location>
        <begin position="500"/>
        <end position="545"/>
    </location>
</feature>
<dbReference type="SUPFAM" id="SSF46934">
    <property type="entry name" value="UBA-like"/>
    <property type="match status" value="1"/>
</dbReference>